<dbReference type="EMBL" id="RZNB01000003">
    <property type="protein sequence ID" value="RWZ50952.1"/>
    <property type="molecule type" value="Genomic_DNA"/>
</dbReference>
<protein>
    <submittedName>
        <fullName evidence="6">TetR family transcriptional regulator</fullName>
    </submittedName>
</protein>
<accession>A0A3S4AL03</accession>
<evidence type="ECO:0000256" key="2">
    <source>
        <dbReference type="ARBA" id="ARBA00023125"/>
    </source>
</evidence>
<feature type="DNA-binding region" description="H-T-H motif" evidence="4">
    <location>
        <begin position="37"/>
        <end position="56"/>
    </location>
</feature>
<dbReference type="GO" id="GO:0000976">
    <property type="term" value="F:transcription cis-regulatory region binding"/>
    <property type="evidence" value="ECO:0007669"/>
    <property type="project" value="TreeGrafter"/>
</dbReference>
<reference evidence="6 7" key="1">
    <citation type="submission" date="2018-12" db="EMBL/GenBank/DDBJ databases">
        <authorList>
            <person name="Li F."/>
        </authorList>
    </citation>
    <scope>NUCLEOTIDE SEQUENCE [LARGE SCALE GENOMIC DNA]</scope>
    <source>
        <strain evidence="6 7">11W25H-1</strain>
    </source>
</reference>
<evidence type="ECO:0000256" key="1">
    <source>
        <dbReference type="ARBA" id="ARBA00023015"/>
    </source>
</evidence>
<evidence type="ECO:0000313" key="6">
    <source>
        <dbReference type="EMBL" id="RWZ50952.1"/>
    </source>
</evidence>
<dbReference type="PROSITE" id="PS01081">
    <property type="entry name" value="HTH_TETR_1"/>
    <property type="match status" value="1"/>
</dbReference>
<dbReference type="InterPro" id="IPR001647">
    <property type="entry name" value="HTH_TetR"/>
</dbReference>
<dbReference type="Gene3D" id="1.10.357.10">
    <property type="entry name" value="Tetracycline Repressor, domain 2"/>
    <property type="match status" value="1"/>
</dbReference>
<dbReference type="PANTHER" id="PTHR30055:SF234">
    <property type="entry name" value="HTH-TYPE TRANSCRIPTIONAL REGULATOR BETI"/>
    <property type="match status" value="1"/>
</dbReference>
<organism evidence="6 7">
    <name type="scientific">Labedella phragmitis</name>
    <dbReference type="NCBI Taxonomy" id="2498849"/>
    <lineage>
        <taxon>Bacteria</taxon>
        <taxon>Bacillati</taxon>
        <taxon>Actinomycetota</taxon>
        <taxon>Actinomycetes</taxon>
        <taxon>Micrococcales</taxon>
        <taxon>Microbacteriaceae</taxon>
        <taxon>Labedella</taxon>
    </lineage>
</organism>
<keyword evidence="7" id="KW-1185">Reference proteome</keyword>
<dbReference type="Proteomes" id="UP000288547">
    <property type="component" value="Unassembled WGS sequence"/>
</dbReference>
<keyword evidence="3" id="KW-0804">Transcription</keyword>
<name>A0A3S4AL03_9MICO</name>
<dbReference type="InterPro" id="IPR050109">
    <property type="entry name" value="HTH-type_TetR-like_transc_reg"/>
</dbReference>
<keyword evidence="2 4" id="KW-0238">DNA-binding</keyword>
<dbReference type="AlphaFoldDB" id="A0A3S4AL03"/>
<dbReference type="PANTHER" id="PTHR30055">
    <property type="entry name" value="HTH-TYPE TRANSCRIPTIONAL REGULATOR RUTR"/>
    <property type="match status" value="1"/>
</dbReference>
<evidence type="ECO:0000259" key="5">
    <source>
        <dbReference type="PROSITE" id="PS50977"/>
    </source>
</evidence>
<evidence type="ECO:0000256" key="3">
    <source>
        <dbReference type="ARBA" id="ARBA00023163"/>
    </source>
</evidence>
<dbReference type="InterPro" id="IPR009057">
    <property type="entry name" value="Homeodomain-like_sf"/>
</dbReference>
<dbReference type="RefSeq" id="WP_128494946.1">
    <property type="nucleotide sequence ID" value="NZ_RZNB01000003.1"/>
</dbReference>
<dbReference type="InterPro" id="IPR023772">
    <property type="entry name" value="DNA-bd_HTH_TetR-type_CS"/>
</dbReference>
<evidence type="ECO:0000313" key="7">
    <source>
        <dbReference type="Proteomes" id="UP000288547"/>
    </source>
</evidence>
<dbReference type="PROSITE" id="PS50977">
    <property type="entry name" value="HTH_TETR_2"/>
    <property type="match status" value="1"/>
</dbReference>
<keyword evidence="1" id="KW-0805">Transcription regulation</keyword>
<dbReference type="PRINTS" id="PR00455">
    <property type="entry name" value="HTHTETR"/>
</dbReference>
<dbReference type="OrthoDB" id="8688418at2"/>
<comment type="caution">
    <text evidence="6">The sequence shown here is derived from an EMBL/GenBank/DDBJ whole genome shotgun (WGS) entry which is preliminary data.</text>
</comment>
<dbReference type="Pfam" id="PF00440">
    <property type="entry name" value="TetR_N"/>
    <property type="match status" value="1"/>
</dbReference>
<gene>
    <name evidence="6" type="ORF">ELQ90_09010</name>
</gene>
<dbReference type="SUPFAM" id="SSF46689">
    <property type="entry name" value="Homeodomain-like"/>
    <property type="match status" value="1"/>
</dbReference>
<dbReference type="GO" id="GO:0003700">
    <property type="term" value="F:DNA-binding transcription factor activity"/>
    <property type="evidence" value="ECO:0007669"/>
    <property type="project" value="TreeGrafter"/>
</dbReference>
<feature type="domain" description="HTH tetR-type" evidence="5">
    <location>
        <begin position="14"/>
        <end position="74"/>
    </location>
</feature>
<proteinExistence type="predicted"/>
<evidence type="ECO:0000256" key="4">
    <source>
        <dbReference type="PROSITE-ProRule" id="PRU00335"/>
    </source>
</evidence>
<sequence>MTESAMGVRERRRTETSSRLVAGARRLFTERGLTGFTVEELCDEVGVSRRTFFNYFASKDDAVLGVAGRDTDDELDDAFLAGGDPASDDLSPTLFEDFVRLLLERWERAEIDADGIRGVAEALKQEPRLLARMMELAMRDEAIDTALVERREGLPPGDLRAAAVVQLVGAFARPSAMAFLDPDNTESIAELFGRRLDAARSVLR</sequence>